<gene>
    <name evidence="3" type="ORF">DY023_16660</name>
</gene>
<evidence type="ECO:0000313" key="4">
    <source>
        <dbReference type="Proteomes" id="UP000262172"/>
    </source>
</evidence>
<dbReference type="OrthoDB" id="3259161at2"/>
<evidence type="ECO:0000256" key="1">
    <source>
        <dbReference type="SAM" id="MobiDB-lite"/>
    </source>
</evidence>
<dbReference type="EMBL" id="QUAB01000048">
    <property type="protein sequence ID" value="REJ03945.1"/>
    <property type="molecule type" value="Genomic_DNA"/>
</dbReference>
<dbReference type="SUPFAM" id="SSF53474">
    <property type="entry name" value="alpha/beta-Hydrolases"/>
    <property type="match status" value="1"/>
</dbReference>
<protein>
    <recommendedName>
        <fullName evidence="2">DUF1023 domain-containing protein</fullName>
    </recommendedName>
</protein>
<dbReference type="Proteomes" id="UP000262172">
    <property type="component" value="Unassembled WGS sequence"/>
</dbReference>
<dbReference type="Pfam" id="PF06259">
    <property type="entry name" value="Abhydrolase_8"/>
    <property type="match status" value="1"/>
</dbReference>
<name>A0A371NQN1_9MICO</name>
<dbReference type="InterPro" id="IPR010427">
    <property type="entry name" value="DUF1023"/>
</dbReference>
<keyword evidence="4" id="KW-1185">Reference proteome</keyword>
<proteinExistence type="predicted"/>
<accession>A0A371NQN1</accession>
<evidence type="ECO:0000313" key="3">
    <source>
        <dbReference type="EMBL" id="REJ03945.1"/>
    </source>
</evidence>
<feature type="region of interest" description="Disordered" evidence="1">
    <location>
        <begin position="515"/>
        <end position="565"/>
    </location>
</feature>
<comment type="caution">
    <text evidence="3">The sequence shown here is derived from an EMBL/GenBank/DDBJ whole genome shotgun (WGS) entry which is preliminary data.</text>
</comment>
<organism evidence="3 4">
    <name type="scientific">Microbacterium bovistercoris</name>
    <dbReference type="NCBI Taxonomy" id="2293570"/>
    <lineage>
        <taxon>Bacteria</taxon>
        <taxon>Bacillati</taxon>
        <taxon>Actinomycetota</taxon>
        <taxon>Actinomycetes</taxon>
        <taxon>Micrococcales</taxon>
        <taxon>Microbacteriaceae</taxon>
        <taxon>Microbacterium</taxon>
    </lineage>
</organism>
<sequence>MTTSPKGYPFEHIEYDVGQMNSLHGNLEDAAEKVDVMQLVLRNVTHHLEGRGQALDTARSIAAEVADAFASPGAQIRRLKSIVIDYGTAAEEHGGSANRLMSAVTDAQTSLAAAESDLLDANTDLGAWVNSDEYASWQAGEETSRAAGTLRAQDTRYRDEVESATTTRDTAASDLSEAWTAWERSFESWDDAYARAVAALASIDRGYVSAADAATLAALADADSPEEVAAVWDALGDEEKALLASRFPSLIGNLEGIPYEYRIAANITALEAASKTSWGDPTDHEIAVLLDELRRGGVPVSLNLFDNNQGTAAMLYVDGFSYQEGTFTDPLSGVANVNVLLGGMLTELGGLGDWGTTARTMNEAVPGRSATIVWFGYDTPNYGTVGSLDQAVTGAQTLTSFLRGLDQVSPADAVTTVIGHSYGSTTAFLAVGSAPDSLGVDNLVAIGSAGLTDRALGDDPDSRVDYSGTNIYASTSPEDRWAEKGRWAPPLTNLFTWGTHPIDPGSLDGAVNFDSNGGYGPNLDGSEPTEQHHDGEPLVQTPGHGTHSEGDFPIGNTDYPGGYLQDGSESFANIVEIIKTGDPLTTPGGYGSDDWWLW</sequence>
<dbReference type="AlphaFoldDB" id="A0A371NQN1"/>
<feature type="domain" description="DUF1023" evidence="2">
    <location>
        <begin position="362"/>
        <end position="481"/>
    </location>
</feature>
<dbReference type="RefSeq" id="WP_116243465.1">
    <property type="nucleotide sequence ID" value="NZ_QUAB01000048.1"/>
</dbReference>
<evidence type="ECO:0000259" key="2">
    <source>
        <dbReference type="Pfam" id="PF06259"/>
    </source>
</evidence>
<dbReference type="InterPro" id="IPR029058">
    <property type="entry name" value="AB_hydrolase_fold"/>
</dbReference>
<reference evidence="3 4" key="1">
    <citation type="submission" date="2018-08" db="EMBL/GenBank/DDBJ databases">
        <title>Isolation, diversity and antifungal activity of Actinobacteria from cow dung.</title>
        <authorList>
            <person name="Ling L."/>
        </authorList>
    </citation>
    <scope>NUCLEOTIDE SEQUENCE [LARGE SCALE GENOMIC DNA]</scope>
    <source>
        <strain evidence="3 4">NEAU-LLE</strain>
    </source>
</reference>
<dbReference type="Gene3D" id="3.40.50.1820">
    <property type="entry name" value="alpha/beta hydrolase"/>
    <property type="match status" value="1"/>
</dbReference>